<feature type="region of interest" description="Disordered" evidence="1">
    <location>
        <begin position="391"/>
        <end position="416"/>
    </location>
</feature>
<protein>
    <submittedName>
        <fullName evidence="2">Uncharacterized protein</fullName>
    </submittedName>
</protein>
<feature type="region of interest" description="Disordered" evidence="1">
    <location>
        <begin position="206"/>
        <end position="234"/>
    </location>
</feature>
<dbReference type="AlphaFoldDB" id="A0A6V7WI40"/>
<evidence type="ECO:0000313" key="2">
    <source>
        <dbReference type="EMBL" id="CAD2186676.1"/>
    </source>
</evidence>
<feature type="compositionally biased region" description="Acidic residues" evidence="1">
    <location>
        <begin position="397"/>
        <end position="408"/>
    </location>
</feature>
<feature type="compositionally biased region" description="Acidic residues" evidence="1">
    <location>
        <begin position="106"/>
        <end position="116"/>
    </location>
</feature>
<feature type="compositionally biased region" description="Acidic residues" evidence="1">
    <location>
        <begin position="222"/>
        <end position="231"/>
    </location>
</feature>
<dbReference type="EMBL" id="CAJEWN010000599">
    <property type="protein sequence ID" value="CAD2186676.1"/>
    <property type="molecule type" value="Genomic_DNA"/>
</dbReference>
<evidence type="ECO:0000313" key="3">
    <source>
        <dbReference type="Proteomes" id="UP000580250"/>
    </source>
</evidence>
<organism evidence="2 3">
    <name type="scientific">Meloidogyne enterolobii</name>
    <name type="common">Root-knot nematode worm</name>
    <name type="synonym">Meloidogyne mayaguensis</name>
    <dbReference type="NCBI Taxonomy" id="390850"/>
    <lineage>
        <taxon>Eukaryota</taxon>
        <taxon>Metazoa</taxon>
        <taxon>Ecdysozoa</taxon>
        <taxon>Nematoda</taxon>
        <taxon>Chromadorea</taxon>
        <taxon>Rhabditida</taxon>
        <taxon>Tylenchina</taxon>
        <taxon>Tylenchomorpha</taxon>
        <taxon>Tylenchoidea</taxon>
        <taxon>Meloidogynidae</taxon>
        <taxon>Meloidogyninae</taxon>
        <taxon>Meloidogyne</taxon>
    </lineage>
</organism>
<dbReference type="Proteomes" id="UP000580250">
    <property type="component" value="Unassembled WGS sequence"/>
</dbReference>
<dbReference type="OrthoDB" id="5877893at2759"/>
<name>A0A6V7WI40_MELEN</name>
<sequence>MSKIQSKDGASLWFKNKFGNARLDKKTDTKKTTDFKIELAKRLAQRRHKDLEMRHNFYNVENEISDNEEVDEESDKELSDNELNSNKSRKENIMPLNENEVKNIEVENEEKEEIENDNEKDVDVSDYERDEEENVEDEEYTDSEGEKEEENESVYGEYVSNKKMYVIDDDEDLDEEKSLCENINSKEVHNQSELVVNQSVVDLFTVEDDDGDNQLDKSIDEAEKEEEDFEEEIPKNVAESKQQNLKEMFDDEASLSGDDIGSDRDEMDDIEGMDEYEAEEGDHDKLNEDEIRDNLIRQYNKYERDADDKRLLKLQEAFFADSDLHNHVGSSDRSFRFRMQGDSKIDWSKIFNIEDGEDLNEEDDGEVETRREKRIKILEWQLEQNKKGIKRKFGEIDNSDNEEEEENELQQNGVNDQQINSADLDDDSNVGGGGLFQLGEQILFGKENELSEKDNNLNGSTNKNLFHSVQLPTSSTTWRKKDSLIDRASNLEVLFKNGDINEITTKFGTESFNSLFQLKNI</sequence>
<reference evidence="2 3" key="1">
    <citation type="submission" date="2020-08" db="EMBL/GenBank/DDBJ databases">
        <authorList>
            <person name="Koutsovoulos G."/>
            <person name="Danchin GJ E."/>
        </authorList>
    </citation>
    <scope>NUCLEOTIDE SEQUENCE [LARGE SCALE GENOMIC DNA]</scope>
</reference>
<proteinExistence type="predicted"/>
<comment type="caution">
    <text evidence="2">The sequence shown here is derived from an EMBL/GenBank/DDBJ whole genome shotgun (WGS) entry which is preliminary data.</text>
</comment>
<gene>
    <name evidence="2" type="ORF">MENT_LOCUS39194</name>
</gene>
<evidence type="ECO:0000256" key="1">
    <source>
        <dbReference type="SAM" id="MobiDB-lite"/>
    </source>
</evidence>
<feature type="compositionally biased region" description="Acidic residues" evidence="1">
    <location>
        <begin position="63"/>
        <end position="75"/>
    </location>
</feature>
<accession>A0A6V7WI40</accession>
<feature type="region of interest" description="Disordered" evidence="1">
    <location>
        <begin position="48"/>
        <end position="157"/>
    </location>
</feature>
<feature type="compositionally biased region" description="Acidic residues" evidence="1">
    <location>
        <begin position="128"/>
        <end position="152"/>
    </location>
</feature>
<feature type="compositionally biased region" description="Basic and acidic residues" evidence="1">
    <location>
        <begin position="117"/>
        <end position="127"/>
    </location>
</feature>